<dbReference type="Pfam" id="PF02272">
    <property type="entry name" value="DHHA1"/>
    <property type="match status" value="1"/>
</dbReference>
<evidence type="ECO:0000256" key="7">
    <source>
        <dbReference type="SAM" id="Phobius"/>
    </source>
</evidence>
<comment type="catalytic activity">
    <reaction evidence="6">
        <text>3',3'-c-di-AMP + H2O = 5'-O-phosphonoadenylyl-(3'-&gt;5')-adenosine + H(+)</text>
        <dbReference type="Rhea" id="RHEA:54420"/>
        <dbReference type="ChEBI" id="CHEBI:15377"/>
        <dbReference type="ChEBI" id="CHEBI:15378"/>
        <dbReference type="ChEBI" id="CHEBI:71500"/>
        <dbReference type="ChEBI" id="CHEBI:138171"/>
    </reaction>
</comment>
<dbReference type="RefSeq" id="WP_216558062.1">
    <property type="nucleotide sequence ID" value="NZ_JAHLOH010000027.1"/>
</dbReference>
<dbReference type="Pfam" id="PF24898">
    <property type="entry name" value="GGDEF_GdpP"/>
    <property type="match status" value="1"/>
</dbReference>
<dbReference type="InterPro" id="IPR049553">
    <property type="entry name" value="GdpP-like_PAS"/>
</dbReference>
<evidence type="ECO:0000313" key="10">
    <source>
        <dbReference type="Proteomes" id="UP001524478"/>
    </source>
</evidence>
<protein>
    <recommendedName>
        <fullName evidence="6">Cyclic-di-AMP phosphodiesterase</fullName>
        <ecNumber evidence="6">3.1.4.-</ecNumber>
    </recommendedName>
</protein>
<comment type="caution">
    <text evidence="9">The sequence shown here is derived from an EMBL/GenBank/DDBJ whole genome shotgun (WGS) entry which is preliminary data.</text>
</comment>
<proteinExistence type="inferred from homology"/>
<dbReference type="PANTHER" id="PTHR47618">
    <property type="entry name" value="BIFUNCTIONAL OLIGORIBONUCLEASE AND PAP PHOSPHATASE NRNA"/>
    <property type="match status" value="1"/>
</dbReference>
<dbReference type="InterPro" id="IPR000160">
    <property type="entry name" value="GGDEF_dom"/>
</dbReference>
<dbReference type="InterPro" id="IPR014528">
    <property type="entry name" value="GdpP/PdeA"/>
</dbReference>
<evidence type="ECO:0000256" key="4">
    <source>
        <dbReference type="ARBA" id="ARBA00022989"/>
    </source>
</evidence>
<sequence>MKNKKIFEWQDSYIYLITIGLLIIVLSFYQPILSVIGIVLIGYLIFYNIRSVGRREKEFKKYVEGLGDEFESATKHAIFNMPFPLVMLDENRNISWYNTPFLKMMGETDLLNEKISDLIPGLNLDGIFKENDMKPLDIKYGEKNYKVYPNLVDTKKTNSTNSMIVMLYWVDNTSLVSLEQRYNREKLVVVLAYVDNYDDVKNNTPEINRPLVMAEIDKNINSYFAKYNGIIRKYENDKYFIIIENNGFRNIESKKFDILDQIRELDLGNTIPITLSMGVGAEGNNPFESYQKARAAIDIALGRGGDQAVVQAGNQLSFYGGKTKAIEKRNKVKSRVIGYALRQLIDQADKVFVMGHKNPDMDSFGAGIGVLRAVKDRNKEGYLILSGENPSIKNIYDKMVKEEPQILDQIITPEEGLLLANDSSLMVVVDNHKPSFTEAPEILDIISKVVVIDHHRRGVEFIKDPVLTYLEPYASSTCELVTEVLSYMSDKINLTKFEAEALMAGITVDTKNFSFQTGVRTFEAASTLKRAGADTTVVRQLFRDDYNTFIYKAEVIKSSKIIFDKIAIGRLEAQMEDSLLIAAQAANELLNINGVEASFVMTYVNHKLHISGRSLGNISVQLILESLGGGGHLTSAGTQLDNVNMDEAENILTETIDKFLREGEEE</sequence>
<evidence type="ECO:0000256" key="6">
    <source>
        <dbReference type="PIRNR" id="PIRNR026583"/>
    </source>
</evidence>
<keyword evidence="2 6" id="KW-1003">Cell membrane</keyword>
<evidence type="ECO:0000256" key="1">
    <source>
        <dbReference type="ARBA" id="ARBA00004651"/>
    </source>
</evidence>
<reference evidence="9 10" key="1">
    <citation type="submission" date="2022-06" db="EMBL/GenBank/DDBJ databases">
        <title>Isolation of gut microbiota from human fecal samples.</title>
        <authorList>
            <person name="Pamer E.G."/>
            <person name="Barat B."/>
            <person name="Waligurski E."/>
            <person name="Medina S."/>
            <person name="Paddock L."/>
            <person name="Mostad J."/>
        </authorList>
    </citation>
    <scope>NUCLEOTIDE SEQUENCE [LARGE SCALE GENOMIC DNA]</scope>
    <source>
        <strain evidence="9 10">DFI.7.95</strain>
    </source>
</reference>
<dbReference type="EC" id="3.1.4.-" evidence="6"/>
<keyword evidence="10" id="KW-1185">Reference proteome</keyword>
<organism evidence="9 10">
    <name type="scientific">Tissierella carlieri</name>
    <dbReference type="NCBI Taxonomy" id="689904"/>
    <lineage>
        <taxon>Bacteria</taxon>
        <taxon>Bacillati</taxon>
        <taxon>Bacillota</taxon>
        <taxon>Tissierellia</taxon>
        <taxon>Tissierellales</taxon>
        <taxon>Tissierellaceae</taxon>
        <taxon>Tissierella</taxon>
    </lineage>
</organism>
<keyword evidence="6" id="KW-0378">Hydrolase</keyword>
<dbReference type="PANTHER" id="PTHR47618:SF2">
    <property type="entry name" value="CYCLIC-DI-AMP PHOSPHODIESTERASE GDPP"/>
    <property type="match status" value="1"/>
</dbReference>
<dbReference type="EMBL" id="JANGAC010000003">
    <property type="protein sequence ID" value="MCQ4922654.1"/>
    <property type="molecule type" value="Genomic_DNA"/>
</dbReference>
<dbReference type="PIRSF" id="PIRSF026583">
    <property type="entry name" value="YybT"/>
    <property type="match status" value="1"/>
</dbReference>
<evidence type="ECO:0000259" key="8">
    <source>
        <dbReference type="PROSITE" id="PS50887"/>
    </source>
</evidence>
<feature type="transmembrane region" description="Helical" evidence="7">
    <location>
        <begin position="12"/>
        <end position="29"/>
    </location>
</feature>
<dbReference type="Pfam" id="PF01368">
    <property type="entry name" value="DHH"/>
    <property type="match status" value="1"/>
</dbReference>
<keyword evidence="4 7" id="KW-1133">Transmembrane helix</keyword>
<comment type="similarity">
    <text evidence="6">Belongs to the GdpP/PdeA phosphodiesterase family.</text>
</comment>
<keyword evidence="3 7" id="KW-0812">Transmembrane</keyword>
<dbReference type="PROSITE" id="PS50887">
    <property type="entry name" value="GGDEF"/>
    <property type="match status" value="1"/>
</dbReference>
<comment type="function">
    <text evidence="6">Has phosphodiesterase (PDE) activity against cyclic-di-AMP (c-di-AMP).</text>
</comment>
<dbReference type="InterPro" id="IPR003156">
    <property type="entry name" value="DHHA1_dom"/>
</dbReference>
<evidence type="ECO:0000256" key="5">
    <source>
        <dbReference type="ARBA" id="ARBA00023136"/>
    </source>
</evidence>
<feature type="domain" description="GGDEF" evidence="8">
    <location>
        <begin position="185"/>
        <end position="321"/>
    </location>
</feature>
<evidence type="ECO:0000313" key="9">
    <source>
        <dbReference type="EMBL" id="MCQ4922654.1"/>
    </source>
</evidence>
<evidence type="ECO:0000256" key="3">
    <source>
        <dbReference type="ARBA" id="ARBA00022692"/>
    </source>
</evidence>
<evidence type="ECO:0000256" key="2">
    <source>
        <dbReference type="ARBA" id="ARBA00022475"/>
    </source>
</evidence>
<dbReference type="InterPro" id="IPR051319">
    <property type="entry name" value="Oligoribo/pAp-PDE_c-di-AMP_PDE"/>
</dbReference>
<dbReference type="InterPro" id="IPR001667">
    <property type="entry name" value="DDH_dom"/>
</dbReference>
<accession>A0ABT1S866</accession>
<gene>
    <name evidence="9" type="ORF">NE686_06140</name>
</gene>
<comment type="subcellular location">
    <subcellularLocation>
        <location evidence="1">Cell membrane</location>
        <topology evidence="1">Multi-pass membrane protein</topology>
    </subcellularLocation>
</comment>
<dbReference type="Proteomes" id="UP001524478">
    <property type="component" value="Unassembled WGS sequence"/>
</dbReference>
<dbReference type="Pfam" id="PF21370">
    <property type="entry name" value="PAS_GdpP"/>
    <property type="match status" value="1"/>
</dbReference>
<name>A0ABT1S866_9FIRM</name>
<keyword evidence="5 6" id="KW-0472">Membrane</keyword>